<gene>
    <name evidence="2" type="ORF">UO65_1820</name>
</gene>
<evidence type="ECO:0000313" key="2">
    <source>
        <dbReference type="EMBL" id="EWC62872.1"/>
    </source>
</evidence>
<feature type="transmembrane region" description="Helical" evidence="1">
    <location>
        <begin position="7"/>
        <end position="26"/>
    </location>
</feature>
<name>W7J1F6_9PSEU</name>
<organism evidence="2 3">
    <name type="scientific">Actinokineospora spheciospongiae</name>
    <dbReference type="NCBI Taxonomy" id="909613"/>
    <lineage>
        <taxon>Bacteria</taxon>
        <taxon>Bacillati</taxon>
        <taxon>Actinomycetota</taxon>
        <taxon>Actinomycetes</taxon>
        <taxon>Pseudonocardiales</taxon>
        <taxon>Pseudonocardiaceae</taxon>
        <taxon>Actinokineospora</taxon>
    </lineage>
</organism>
<dbReference type="EMBL" id="AYXG01000069">
    <property type="protein sequence ID" value="EWC62872.1"/>
    <property type="molecule type" value="Genomic_DNA"/>
</dbReference>
<feature type="transmembrane region" description="Helical" evidence="1">
    <location>
        <begin position="32"/>
        <end position="50"/>
    </location>
</feature>
<keyword evidence="1" id="KW-1133">Transmembrane helix</keyword>
<keyword evidence="1" id="KW-0472">Membrane</keyword>
<reference evidence="2 3" key="1">
    <citation type="journal article" date="2014" name="Genome Announc.">
        <title>Draft Genome Sequence of the Antitrypanosomally Active Sponge-Associated Bacterium Actinokineospora sp. Strain EG49.</title>
        <authorList>
            <person name="Harjes J."/>
            <person name="Ryu T."/>
            <person name="Abdelmohsen U.R."/>
            <person name="Moitinho-Silva L."/>
            <person name="Horn H."/>
            <person name="Ravasi T."/>
            <person name="Hentschel U."/>
        </authorList>
    </citation>
    <scope>NUCLEOTIDE SEQUENCE [LARGE SCALE GENOMIC DNA]</scope>
    <source>
        <strain evidence="2 3">EG49</strain>
    </source>
</reference>
<dbReference type="OrthoDB" id="3524223at2"/>
<sequence>MGYAKHLVEPWGLLAATVAGGAAWAAHLPAPTAAGIGAGVLLLKVVLFGRSKREREPEERQRPVVEVAQFSDEAGWLRRAVDAEREFADVAGSLPPGPLAEQVAGMTATVNGTVDTLHRLAGRVTATHRALARVDLGTLAADDRRLRAAKTNARADDVRAELDKSLASVRDQREVHGRLTAARDRLLAQLESGAIGLAGLVARAVELATSPPAFPEANPVTDLAEQLEGIRRGVAETDETTRRILGLR</sequence>
<proteinExistence type="predicted"/>
<comment type="caution">
    <text evidence="2">The sequence shown here is derived from an EMBL/GenBank/DDBJ whole genome shotgun (WGS) entry which is preliminary data.</text>
</comment>
<protein>
    <submittedName>
        <fullName evidence="2">Uncharacterized protein</fullName>
    </submittedName>
</protein>
<dbReference type="eggNOG" id="ENOG5034AQ2">
    <property type="taxonomic scope" value="Bacteria"/>
</dbReference>
<evidence type="ECO:0000313" key="3">
    <source>
        <dbReference type="Proteomes" id="UP000019277"/>
    </source>
</evidence>
<evidence type="ECO:0000256" key="1">
    <source>
        <dbReference type="SAM" id="Phobius"/>
    </source>
</evidence>
<accession>W7J1F6</accession>
<dbReference type="RefSeq" id="WP_035280536.1">
    <property type="nucleotide sequence ID" value="NZ_AYXG01000069.1"/>
</dbReference>
<keyword evidence="1" id="KW-0812">Transmembrane</keyword>
<dbReference type="AlphaFoldDB" id="W7J1F6"/>
<keyword evidence="3" id="KW-1185">Reference proteome</keyword>
<dbReference type="Proteomes" id="UP000019277">
    <property type="component" value="Unassembled WGS sequence"/>
</dbReference>